<dbReference type="EMBL" id="QNUK01000804">
    <property type="protein sequence ID" value="KAF5889489.1"/>
    <property type="molecule type" value="Genomic_DNA"/>
</dbReference>
<gene>
    <name evidence="2" type="primary">malrd1</name>
    <name evidence="2" type="ORF">DAT39_020808</name>
</gene>
<accession>A0A8J4TDS3</accession>
<dbReference type="Proteomes" id="UP000727407">
    <property type="component" value="Unassembled WGS sequence"/>
</dbReference>
<dbReference type="InterPro" id="IPR000998">
    <property type="entry name" value="MAM_dom"/>
</dbReference>
<evidence type="ECO:0000259" key="1">
    <source>
        <dbReference type="PROSITE" id="PS50060"/>
    </source>
</evidence>
<dbReference type="AlphaFoldDB" id="A0A8J4TDS3"/>
<sequence>MERCYFEDGNLCGWMLDSPKPPVPLHAFQWLIGQGETIYHGEEDHRPVNDHTL</sequence>
<dbReference type="PROSITE" id="PS50060">
    <property type="entry name" value="MAM_2"/>
    <property type="match status" value="1"/>
</dbReference>
<evidence type="ECO:0000313" key="2">
    <source>
        <dbReference type="EMBL" id="KAF5889489.1"/>
    </source>
</evidence>
<dbReference type="GO" id="GO:0016020">
    <property type="term" value="C:membrane"/>
    <property type="evidence" value="ECO:0007669"/>
    <property type="project" value="InterPro"/>
</dbReference>
<proteinExistence type="predicted"/>
<keyword evidence="3" id="KW-1185">Reference proteome</keyword>
<comment type="caution">
    <text evidence="2">The sequence shown here is derived from an EMBL/GenBank/DDBJ whole genome shotgun (WGS) entry which is preliminary data.</text>
</comment>
<feature type="domain" description="MAM" evidence="1">
    <location>
        <begin position="2"/>
        <end position="53"/>
    </location>
</feature>
<reference evidence="2" key="1">
    <citation type="submission" date="2020-07" db="EMBL/GenBank/DDBJ databases">
        <title>Clarias magur genome sequencing, assembly and annotation.</title>
        <authorList>
            <person name="Kushwaha B."/>
            <person name="Kumar R."/>
            <person name="Das P."/>
            <person name="Joshi C.G."/>
            <person name="Kumar D."/>
            <person name="Nagpure N.S."/>
            <person name="Pandey M."/>
            <person name="Agarwal S."/>
            <person name="Srivastava S."/>
            <person name="Singh M."/>
            <person name="Sahoo L."/>
            <person name="Jayasankar P."/>
            <person name="Meher P.K."/>
            <person name="Koringa P.G."/>
            <person name="Iquebal M.A."/>
            <person name="Das S.P."/>
            <person name="Bit A."/>
            <person name="Patnaik S."/>
            <person name="Patel N."/>
            <person name="Shah T.M."/>
            <person name="Hinsu A."/>
            <person name="Jena J.K."/>
        </authorList>
    </citation>
    <scope>NUCLEOTIDE SEQUENCE</scope>
    <source>
        <strain evidence="2">CIFAMagur01</strain>
        <tissue evidence="2">Testis</tissue>
    </source>
</reference>
<feature type="non-terminal residue" evidence="2">
    <location>
        <position position="53"/>
    </location>
</feature>
<name>A0A8J4TDS3_CLAMG</name>
<feature type="non-terminal residue" evidence="2">
    <location>
        <position position="1"/>
    </location>
</feature>
<evidence type="ECO:0000313" key="3">
    <source>
        <dbReference type="Proteomes" id="UP000727407"/>
    </source>
</evidence>
<organism evidence="2 3">
    <name type="scientific">Clarias magur</name>
    <name type="common">Asian catfish</name>
    <name type="synonym">Macropteronotus magur</name>
    <dbReference type="NCBI Taxonomy" id="1594786"/>
    <lineage>
        <taxon>Eukaryota</taxon>
        <taxon>Metazoa</taxon>
        <taxon>Chordata</taxon>
        <taxon>Craniata</taxon>
        <taxon>Vertebrata</taxon>
        <taxon>Euteleostomi</taxon>
        <taxon>Actinopterygii</taxon>
        <taxon>Neopterygii</taxon>
        <taxon>Teleostei</taxon>
        <taxon>Ostariophysi</taxon>
        <taxon>Siluriformes</taxon>
        <taxon>Clariidae</taxon>
        <taxon>Clarias</taxon>
    </lineage>
</organism>
<protein>
    <submittedName>
        <fullName evidence="2">MAM and LDL-receptor class A domain-containing protein 1</fullName>
    </submittedName>
</protein>